<protein>
    <submittedName>
        <fullName evidence="2">MFS transporter</fullName>
    </submittedName>
</protein>
<evidence type="ECO:0000313" key="3">
    <source>
        <dbReference type="Proteomes" id="UP000325307"/>
    </source>
</evidence>
<feature type="transmembrane region" description="Helical" evidence="1">
    <location>
        <begin position="30"/>
        <end position="54"/>
    </location>
</feature>
<keyword evidence="1" id="KW-0812">Transmembrane</keyword>
<dbReference type="InterPro" id="IPR036259">
    <property type="entry name" value="MFS_trans_sf"/>
</dbReference>
<accession>A0A5A7NQ63</accession>
<evidence type="ECO:0000313" key="2">
    <source>
        <dbReference type="EMBL" id="GER22272.1"/>
    </source>
</evidence>
<feature type="transmembrane region" description="Helical" evidence="1">
    <location>
        <begin position="227"/>
        <end position="248"/>
    </location>
</feature>
<keyword evidence="3" id="KW-1185">Reference proteome</keyword>
<proteinExistence type="predicted"/>
<feature type="transmembrane region" description="Helical" evidence="1">
    <location>
        <begin position="194"/>
        <end position="215"/>
    </location>
</feature>
<name>A0A5A7NQ63_9MICC</name>
<dbReference type="GO" id="GO:0022857">
    <property type="term" value="F:transmembrane transporter activity"/>
    <property type="evidence" value="ECO:0007669"/>
    <property type="project" value="InterPro"/>
</dbReference>
<dbReference type="AlphaFoldDB" id="A0A5A7NQ63"/>
<feature type="transmembrane region" description="Helical" evidence="1">
    <location>
        <begin position="260"/>
        <end position="278"/>
    </location>
</feature>
<dbReference type="Pfam" id="PF07690">
    <property type="entry name" value="MFS_1"/>
    <property type="match status" value="1"/>
</dbReference>
<feature type="transmembrane region" description="Helical" evidence="1">
    <location>
        <begin position="85"/>
        <end position="107"/>
    </location>
</feature>
<gene>
    <name evidence="2" type="ORF">NCCP1664_07690</name>
</gene>
<keyword evidence="1" id="KW-0472">Membrane</keyword>
<dbReference type="InterPro" id="IPR011701">
    <property type="entry name" value="MFS"/>
</dbReference>
<feature type="transmembrane region" description="Helical" evidence="1">
    <location>
        <begin position="316"/>
        <end position="340"/>
    </location>
</feature>
<dbReference type="Proteomes" id="UP000325307">
    <property type="component" value="Unassembled WGS sequence"/>
</dbReference>
<dbReference type="SUPFAM" id="SSF103473">
    <property type="entry name" value="MFS general substrate transporter"/>
    <property type="match status" value="1"/>
</dbReference>
<evidence type="ECO:0000256" key="1">
    <source>
        <dbReference type="SAM" id="Phobius"/>
    </source>
</evidence>
<dbReference type="PANTHER" id="PTHR23523">
    <property type="match status" value="1"/>
</dbReference>
<dbReference type="Gene3D" id="1.20.1250.20">
    <property type="entry name" value="MFS general substrate transporter like domains"/>
    <property type="match status" value="2"/>
</dbReference>
<feature type="transmembrane region" description="Helical" evidence="1">
    <location>
        <begin position="119"/>
        <end position="142"/>
    </location>
</feature>
<dbReference type="EMBL" id="BKDJ01000003">
    <property type="protein sequence ID" value="GER22272.1"/>
    <property type="molecule type" value="Genomic_DNA"/>
</dbReference>
<comment type="caution">
    <text evidence="2">The sequence shown here is derived from an EMBL/GenBank/DDBJ whole genome shotgun (WGS) entry which is preliminary data.</text>
</comment>
<feature type="transmembrane region" description="Helical" evidence="1">
    <location>
        <begin position="148"/>
        <end position="170"/>
    </location>
</feature>
<reference evidence="2 3" key="1">
    <citation type="submission" date="2019-09" db="EMBL/GenBank/DDBJ databases">
        <title>Arthrobacter zafarii sp. nov., a moderately thermotolerant and halotolerant actinobacterium isolated from Cholistan desert soil of Pakistan.</title>
        <authorList>
            <person name="Amin A."/>
            <person name="Ahmed I."/>
            <person name="Khalid N."/>
            <person name="Schumann P."/>
            <person name="Busse H.J."/>
            <person name="Khan I.U."/>
            <person name="Li S."/>
            <person name="Li W.J."/>
        </authorList>
    </citation>
    <scope>NUCLEOTIDE SEQUENCE [LARGE SCALE GENOMIC DNA]</scope>
    <source>
        <strain evidence="2 3">NCCP-1664</strain>
    </source>
</reference>
<sequence>MLVGLNLRAGIASAAPLYHSLQELLGYGPLVAALLPTIPVLCFGFAGAATAWLVRRAGLERAIALALFLLAAGLAVRAVESTGMLLAGTAAAMCGLAVCNVAMPSFIREHHARRTPVMTGTYTITMSIGATLAATVSVPVAAGLGSPALGLAAWALPAVAALLAFLPLALRRRKGLGGAAGHVSPWPMLATRKGLLFTGLFAVQALLAYTTMGWLPSILIARGLDATAAGLLLGLVQVVTIPAVVMLLAMAARPRLVRPAFLATGVSSLAGFVALLVVPAQWAVLPAVLMGIGFGVFPLVMLLISRSGDTAAETTALSTLAQSLGYLIAAAGPFGLGLLHDALGSWTVPLVLMAACAVVQLLLGYWLSRRFGGTQAPARPGVRA</sequence>
<feature type="transmembrane region" description="Helical" evidence="1">
    <location>
        <begin position="61"/>
        <end position="79"/>
    </location>
</feature>
<feature type="transmembrane region" description="Helical" evidence="1">
    <location>
        <begin position="346"/>
        <end position="367"/>
    </location>
</feature>
<feature type="transmembrane region" description="Helical" evidence="1">
    <location>
        <begin position="284"/>
        <end position="304"/>
    </location>
</feature>
<dbReference type="InterPro" id="IPR052524">
    <property type="entry name" value="MFS_Cyanate_Porter"/>
</dbReference>
<keyword evidence="1" id="KW-1133">Transmembrane helix</keyword>
<organism evidence="2 3">
    <name type="scientific">Zafaria cholistanensis</name>
    <dbReference type="NCBI Taxonomy" id="1682741"/>
    <lineage>
        <taxon>Bacteria</taxon>
        <taxon>Bacillati</taxon>
        <taxon>Actinomycetota</taxon>
        <taxon>Actinomycetes</taxon>
        <taxon>Micrococcales</taxon>
        <taxon>Micrococcaceae</taxon>
        <taxon>Zafaria</taxon>
    </lineage>
</organism>
<dbReference type="PANTHER" id="PTHR23523:SF2">
    <property type="entry name" value="2-NITROIMIDAZOLE TRANSPORTER"/>
    <property type="match status" value="1"/>
</dbReference>